<accession>A0A812JZU8</accession>
<dbReference type="OrthoDB" id="432234at2759"/>
<evidence type="ECO:0000256" key="1">
    <source>
        <dbReference type="SAM" id="MobiDB-lite"/>
    </source>
</evidence>
<dbReference type="Proteomes" id="UP000604046">
    <property type="component" value="Unassembled WGS sequence"/>
</dbReference>
<dbReference type="AlphaFoldDB" id="A0A812JZU8"/>
<dbReference type="InterPro" id="IPR025476">
    <property type="entry name" value="Helitron_helicase-like"/>
</dbReference>
<proteinExistence type="predicted"/>
<protein>
    <submittedName>
        <fullName evidence="3">Pfh1 protein</fullName>
    </submittedName>
</protein>
<feature type="compositionally biased region" description="Basic and acidic residues" evidence="1">
    <location>
        <begin position="149"/>
        <end position="161"/>
    </location>
</feature>
<feature type="domain" description="Helitron helicase-like" evidence="2">
    <location>
        <begin position="242"/>
        <end position="453"/>
    </location>
</feature>
<dbReference type="EMBL" id="CAJNDS010000513">
    <property type="protein sequence ID" value="CAE7213815.1"/>
    <property type="molecule type" value="Genomic_DNA"/>
</dbReference>
<organism evidence="3 4">
    <name type="scientific">Symbiodinium natans</name>
    <dbReference type="NCBI Taxonomy" id="878477"/>
    <lineage>
        <taxon>Eukaryota</taxon>
        <taxon>Sar</taxon>
        <taxon>Alveolata</taxon>
        <taxon>Dinophyceae</taxon>
        <taxon>Suessiales</taxon>
        <taxon>Symbiodiniaceae</taxon>
        <taxon>Symbiodinium</taxon>
    </lineage>
</organism>
<evidence type="ECO:0000313" key="4">
    <source>
        <dbReference type="Proteomes" id="UP000604046"/>
    </source>
</evidence>
<gene>
    <name evidence="3" type="primary">pfh1</name>
    <name evidence="3" type="ORF">SNAT2548_LOCUS7374</name>
</gene>
<feature type="region of interest" description="Disordered" evidence="1">
    <location>
        <begin position="149"/>
        <end position="171"/>
    </location>
</feature>
<reference evidence="3" key="1">
    <citation type="submission" date="2021-02" db="EMBL/GenBank/DDBJ databases">
        <authorList>
            <person name="Dougan E. K."/>
            <person name="Rhodes N."/>
            <person name="Thang M."/>
            <person name="Chan C."/>
        </authorList>
    </citation>
    <scope>NUCLEOTIDE SEQUENCE</scope>
</reference>
<sequence length="484" mass="54080">MKKLGHPAYQQIEEAAVRATAAQLPEDAVPAEVLKVVRTLGEKGEDDGDKLQPQKADAGHAGEVFAQQRLRAIVAEGCSEDRNAVAMAALNDLETQLHPQGTEKKMETLEVRTGNQLIDQFQPLYFATAFCFCFKHATACPDVQLRSKERNGAAARQDREKNRRARNPKAPAVEVHAWASAMQRRAETQFRRDWTFGFTPWNYLFRTMVNLQQNSFMYTVPNEDSSGHRSLSNLEIMKGLQEIQKALHNGKYLDVNNQHKAVKGDLSKVLDNCEARCLNIPGTREVRKTMRRQTHANRICYGTSLFVTFSPSERDNTLMLRLARARQSDPALQNDVSGRKFQGRAKPGLDVEYHALDPEALLAELPAYDERRAMLAKDPLACADGFRVLVQLAMRHLFGVRCCPQCPDCASSKNPCADAFGSNAMACGGIFGRVDAVYGSIECQKSGALHVHFQAGPRCIPNARAKNTCEPNRTMRHSRKRQVQ</sequence>
<evidence type="ECO:0000259" key="2">
    <source>
        <dbReference type="Pfam" id="PF14214"/>
    </source>
</evidence>
<evidence type="ECO:0000313" key="3">
    <source>
        <dbReference type="EMBL" id="CAE7213815.1"/>
    </source>
</evidence>
<name>A0A812JZU8_9DINO</name>
<keyword evidence="4" id="KW-1185">Reference proteome</keyword>
<comment type="caution">
    <text evidence="3">The sequence shown here is derived from an EMBL/GenBank/DDBJ whole genome shotgun (WGS) entry which is preliminary data.</text>
</comment>
<dbReference type="Pfam" id="PF14214">
    <property type="entry name" value="Helitron_like_N"/>
    <property type="match status" value="1"/>
</dbReference>